<reference evidence="3 4" key="1">
    <citation type="submission" date="2017-11" db="EMBL/GenBank/DDBJ databases">
        <title>De novo assembly and phasing of dikaryotic genomes from two isolates of Puccinia coronata f. sp. avenae, the causal agent of oat crown rust.</title>
        <authorList>
            <person name="Miller M.E."/>
            <person name="Zhang Y."/>
            <person name="Omidvar V."/>
            <person name="Sperschneider J."/>
            <person name="Schwessinger B."/>
            <person name="Raley C."/>
            <person name="Palmer J.M."/>
            <person name="Garnica D."/>
            <person name="Upadhyaya N."/>
            <person name="Rathjen J."/>
            <person name="Taylor J.M."/>
            <person name="Park R.F."/>
            <person name="Dodds P.N."/>
            <person name="Hirsch C.D."/>
            <person name="Kianian S.F."/>
            <person name="Figueroa M."/>
        </authorList>
    </citation>
    <scope>NUCLEOTIDE SEQUENCE [LARGE SCALE GENOMIC DNA]</scope>
    <source>
        <strain evidence="3">12SD80</strain>
    </source>
</reference>
<comment type="caution">
    <text evidence="3">The sequence shown here is derived from an EMBL/GenBank/DDBJ whole genome shotgun (WGS) entry which is preliminary data.</text>
</comment>
<feature type="compositionally biased region" description="Low complexity" evidence="1">
    <location>
        <begin position="288"/>
        <end position="298"/>
    </location>
</feature>
<name>A0A2N5TA10_9BASI</name>
<feature type="compositionally biased region" description="Low complexity" evidence="1">
    <location>
        <begin position="124"/>
        <end position="212"/>
    </location>
</feature>
<protein>
    <submittedName>
        <fullName evidence="3">Uncharacterized protein</fullName>
    </submittedName>
</protein>
<evidence type="ECO:0000256" key="2">
    <source>
        <dbReference type="SAM" id="SignalP"/>
    </source>
</evidence>
<evidence type="ECO:0000313" key="3">
    <source>
        <dbReference type="EMBL" id="PLW22325.1"/>
    </source>
</evidence>
<sequence length="477" mass="48536">MPARRSLSATFLLGVVPLIQDVTSSPVGGSSYNALESLVSNSVPLENNDAAFRRTKKSYLVQPRNTQAEMISQQVDQILSSTSPSGIVPLEGLLEPKEDLDGPPPALPTDERKFPDKDAHPADKGAPAADKAPPAADRAPPAADKAPPTADKAPPAADKAPPAADKAPPAADRAPPAADKAPPAADKAPPAADKAPPAADKAPPAADKAPPAADKEGPPRPAAGAGTPKDNEASNQNPPHLNEGVPQGNVKPNPDGKPQPESNLKPPQDGHKPPDVPAAPPALDESVGPPAHAGAPAGEHPPPAAADAGGHPPPEAADAHGAAEHPEKSKTQTTEIAVIAGIRIERVDTIIPASTPAHLPAVGSGANDHPPPPANYAYDDPAGHPTPKDHAPSPLTDHAAPSPTDHAPSPQASSAHGDLKLKGPPQTPEGHPVDEDHSAPETKKLDFPGLLTINDPKTGKPAGIRITSDKLKIELSF</sequence>
<dbReference type="Proteomes" id="UP000235392">
    <property type="component" value="Unassembled WGS sequence"/>
</dbReference>
<keyword evidence="2" id="KW-0732">Signal</keyword>
<proteinExistence type="predicted"/>
<feature type="chain" id="PRO_5014723827" evidence="2">
    <location>
        <begin position="25"/>
        <end position="477"/>
    </location>
</feature>
<evidence type="ECO:0000313" key="4">
    <source>
        <dbReference type="Proteomes" id="UP000235392"/>
    </source>
</evidence>
<feature type="signal peptide" evidence="2">
    <location>
        <begin position="1"/>
        <end position="24"/>
    </location>
</feature>
<feature type="region of interest" description="Disordered" evidence="1">
    <location>
        <begin position="355"/>
        <end position="463"/>
    </location>
</feature>
<gene>
    <name evidence="3" type="ORF">PCASD_11159</name>
</gene>
<organism evidence="3 4">
    <name type="scientific">Puccinia coronata f. sp. avenae</name>
    <dbReference type="NCBI Taxonomy" id="200324"/>
    <lineage>
        <taxon>Eukaryota</taxon>
        <taxon>Fungi</taxon>
        <taxon>Dikarya</taxon>
        <taxon>Basidiomycota</taxon>
        <taxon>Pucciniomycotina</taxon>
        <taxon>Pucciniomycetes</taxon>
        <taxon>Pucciniales</taxon>
        <taxon>Pucciniaceae</taxon>
        <taxon>Puccinia</taxon>
    </lineage>
</organism>
<feature type="region of interest" description="Disordered" evidence="1">
    <location>
        <begin position="82"/>
        <end position="334"/>
    </location>
</feature>
<dbReference type="EMBL" id="PGCI01000667">
    <property type="protein sequence ID" value="PLW22325.1"/>
    <property type="molecule type" value="Genomic_DNA"/>
</dbReference>
<feature type="compositionally biased region" description="Basic and acidic residues" evidence="1">
    <location>
        <begin position="431"/>
        <end position="446"/>
    </location>
</feature>
<evidence type="ECO:0000256" key="1">
    <source>
        <dbReference type="SAM" id="MobiDB-lite"/>
    </source>
</evidence>
<feature type="compositionally biased region" description="Basic and acidic residues" evidence="1">
    <location>
        <begin position="109"/>
        <end position="123"/>
    </location>
</feature>
<dbReference type="AlphaFoldDB" id="A0A2N5TA10"/>
<accession>A0A2N5TA10</accession>
<feature type="compositionally biased region" description="Basic and acidic residues" evidence="1">
    <location>
        <begin position="317"/>
        <end position="330"/>
    </location>
</feature>